<sequence length="320" mass="34479">MRPMLATPADTVPSGEDWIHEVKWDGMRVLAQVAGDKVRLSSRSERDVSVAFPELLGPASGLQGYDDLVLDGEVVVMSGGVPSFAALAERFNVSDPAMAARLAGTAAVTYLVFDVLQAMGRPTLAMPLRQRRQLLDGLPLQSPVVHVPAWFTDGAELAAATAAQGLEGVVSKRLASPYRPGRRTPDWRKIVHRRTDSFVVCGWLPERDNPGALGSVYLATPTPDGPMIFRGRVGSGLAGGRGAELLDRLREIPSPDSPLTEEPVWEADRGAIQWVRPELIADVEFLGISDGGQLRQPTWHGLRHDLTAADLIGTETAADD</sequence>
<gene>
    <name evidence="6" type="ORF">EFY87_00675</name>
</gene>
<dbReference type="GO" id="GO:0006310">
    <property type="term" value="P:DNA recombination"/>
    <property type="evidence" value="ECO:0007669"/>
    <property type="project" value="InterPro"/>
</dbReference>
<protein>
    <recommendedName>
        <fullName evidence="2">DNA ligase (ATP)</fullName>
        <ecNumber evidence="2">6.5.1.1</ecNumber>
    </recommendedName>
</protein>
<reference evidence="6 7" key="1">
    <citation type="submission" date="2018-11" db="EMBL/GenBank/DDBJ databases">
        <title>Draft genome of Simplicispira Flexivirga sp. BO-16.</title>
        <authorList>
            <person name="Im W.T."/>
        </authorList>
    </citation>
    <scope>NUCLEOTIDE SEQUENCE [LARGE SCALE GENOMIC DNA]</scope>
    <source>
        <strain evidence="6 7">BO-16</strain>
    </source>
</reference>
<dbReference type="EC" id="6.5.1.1" evidence="2"/>
<dbReference type="InterPro" id="IPR012309">
    <property type="entry name" value="DNA_ligase_ATP-dep_C"/>
</dbReference>
<dbReference type="Gene3D" id="3.30.1490.70">
    <property type="match status" value="1"/>
</dbReference>
<dbReference type="NCBIfam" id="TIGR02779">
    <property type="entry name" value="NHEJ_ligase_lig"/>
    <property type="match status" value="1"/>
</dbReference>
<feature type="domain" description="ATP-dependent DNA ligase family profile" evidence="5">
    <location>
        <begin position="105"/>
        <end position="246"/>
    </location>
</feature>
<dbReference type="SUPFAM" id="SSF56091">
    <property type="entry name" value="DNA ligase/mRNA capping enzyme, catalytic domain"/>
    <property type="match status" value="1"/>
</dbReference>
<dbReference type="GO" id="GO:0006281">
    <property type="term" value="P:DNA repair"/>
    <property type="evidence" value="ECO:0007669"/>
    <property type="project" value="InterPro"/>
</dbReference>
<dbReference type="Gene3D" id="3.30.470.30">
    <property type="entry name" value="DNA ligase/mRNA capping enzyme"/>
    <property type="match status" value="1"/>
</dbReference>
<dbReference type="AlphaFoldDB" id="A0A3M9MI12"/>
<dbReference type="PANTHER" id="PTHR45674">
    <property type="entry name" value="DNA LIGASE 1/3 FAMILY MEMBER"/>
    <property type="match status" value="1"/>
</dbReference>
<evidence type="ECO:0000259" key="5">
    <source>
        <dbReference type="PROSITE" id="PS50160"/>
    </source>
</evidence>
<dbReference type="InterPro" id="IPR050191">
    <property type="entry name" value="ATP-dep_DNA_ligase"/>
</dbReference>
<dbReference type="PROSITE" id="PS00697">
    <property type="entry name" value="DNA_LIGASE_A1"/>
    <property type="match status" value="1"/>
</dbReference>
<dbReference type="InterPro" id="IPR016059">
    <property type="entry name" value="DNA_ligase_ATP-dep_CS"/>
</dbReference>
<accession>A0A3M9MI12</accession>
<evidence type="ECO:0000256" key="4">
    <source>
        <dbReference type="ARBA" id="ARBA00034003"/>
    </source>
</evidence>
<dbReference type="Proteomes" id="UP000271678">
    <property type="component" value="Unassembled WGS sequence"/>
</dbReference>
<dbReference type="EMBL" id="RJJQ01000001">
    <property type="protein sequence ID" value="RNI25192.1"/>
    <property type="molecule type" value="Genomic_DNA"/>
</dbReference>
<dbReference type="CDD" id="cd07906">
    <property type="entry name" value="Adenylation_DNA_ligase_LigD_LigC"/>
    <property type="match status" value="1"/>
</dbReference>
<dbReference type="GO" id="GO:0005524">
    <property type="term" value="F:ATP binding"/>
    <property type="evidence" value="ECO:0007669"/>
    <property type="project" value="InterPro"/>
</dbReference>
<dbReference type="PROSITE" id="PS50160">
    <property type="entry name" value="DNA_LIGASE_A3"/>
    <property type="match status" value="1"/>
</dbReference>
<keyword evidence="7" id="KW-1185">Reference proteome</keyword>
<dbReference type="Pfam" id="PF04679">
    <property type="entry name" value="DNA_ligase_A_C"/>
    <property type="match status" value="1"/>
</dbReference>
<evidence type="ECO:0000313" key="7">
    <source>
        <dbReference type="Proteomes" id="UP000271678"/>
    </source>
</evidence>
<dbReference type="PANTHER" id="PTHR45674:SF4">
    <property type="entry name" value="DNA LIGASE 1"/>
    <property type="match status" value="1"/>
</dbReference>
<dbReference type="Gene3D" id="2.40.50.140">
    <property type="entry name" value="Nucleic acid-binding proteins"/>
    <property type="match status" value="1"/>
</dbReference>
<keyword evidence="3 6" id="KW-0436">Ligase</keyword>
<name>A0A3M9MI12_9MICO</name>
<dbReference type="GO" id="GO:0003910">
    <property type="term" value="F:DNA ligase (ATP) activity"/>
    <property type="evidence" value="ECO:0007669"/>
    <property type="project" value="UniProtKB-EC"/>
</dbReference>
<dbReference type="InterPro" id="IPR012340">
    <property type="entry name" value="NA-bd_OB-fold"/>
</dbReference>
<evidence type="ECO:0000256" key="2">
    <source>
        <dbReference type="ARBA" id="ARBA00012727"/>
    </source>
</evidence>
<evidence type="ECO:0000256" key="1">
    <source>
        <dbReference type="ARBA" id="ARBA00007572"/>
    </source>
</evidence>
<dbReference type="Pfam" id="PF01068">
    <property type="entry name" value="DNA_ligase_A_M"/>
    <property type="match status" value="1"/>
</dbReference>
<dbReference type="InterPro" id="IPR012310">
    <property type="entry name" value="DNA_ligase_ATP-dep_cent"/>
</dbReference>
<comment type="similarity">
    <text evidence="1">Belongs to the ATP-dependent DNA ligase family.</text>
</comment>
<organism evidence="6 7">
    <name type="scientific">Flexivirga caeni</name>
    <dbReference type="NCBI Taxonomy" id="2294115"/>
    <lineage>
        <taxon>Bacteria</taxon>
        <taxon>Bacillati</taxon>
        <taxon>Actinomycetota</taxon>
        <taxon>Actinomycetes</taxon>
        <taxon>Micrococcales</taxon>
        <taxon>Dermacoccaceae</taxon>
        <taxon>Flexivirga</taxon>
    </lineage>
</organism>
<dbReference type="OrthoDB" id="9802472at2"/>
<dbReference type="RefSeq" id="WP_123269384.1">
    <property type="nucleotide sequence ID" value="NZ_RJJQ01000001.1"/>
</dbReference>
<evidence type="ECO:0000313" key="6">
    <source>
        <dbReference type="EMBL" id="RNI25192.1"/>
    </source>
</evidence>
<dbReference type="CDD" id="cd07971">
    <property type="entry name" value="OBF_DNA_ligase_LigD"/>
    <property type="match status" value="1"/>
</dbReference>
<proteinExistence type="inferred from homology"/>
<comment type="caution">
    <text evidence="6">The sequence shown here is derived from an EMBL/GenBank/DDBJ whole genome shotgun (WGS) entry which is preliminary data.</text>
</comment>
<evidence type="ECO:0000256" key="3">
    <source>
        <dbReference type="ARBA" id="ARBA00022598"/>
    </source>
</evidence>
<dbReference type="SUPFAM" id="SSF50249">
    <property type="entry name" value="Nucleic acid-binding proteins"/>
    <property type="match status" value="1"/>
</dbReference>
<dbReference type="InterPro" id="IPR014146">
    <property type="entry name" value="LigD_ligase_dom"/>
</dbReference>
<comment type="catalytic activity">
    <reaction evidence="4">
        <text>ATP + (deoxyribonucleotide)n-3'-hydroxyl + 5'-phospho-(deoxyribonucleotide)m = (deoxyribonucleotide)n+m + AMP + diphosphate.</text>
        <dbReference type="EC" id="6.5.1.1"/>
    </reaction>
</comment>